<feature type="domain" description="DUF3298" evidence="1">
    <location>
        <begin position="185"/>
        <end position="266"/>
    </location>
</feature>
<gene>
    <name evidence="2" type="ORF">METZ01_LOCUS31335</name>
</gene>
<accession>A0A381QGL9</accession>
<dbReference type="Pfam" id="PF11738">
    <property type="entry name" value="DUF3298"/>
    <property type="match status" value="1"/>
</dbReference>
<dbReference type="EMBL" id="UINC01001355">
    <property type="protein sequence ID" value="SUZ78481.1"/>
    <property type="molecule type" value="Genomic_DNA"/>
</dbReference>
<reference evidence="2" key="1">
    <citation type="submission" date="2018-05" db="EMBL/GenBank/DDBJ databases">
        <authorList>
            <person name="Lanie J.A."/>
            <person name="Ng W.-L."/>
            <person name="Kazmierczak K.M."/>
            <person name="Andrzejewski T.M."/>
            <person name="Davidsen T.M."/>
            <person name="Wayne K.J."/>
            <person name="Tettelin H."/>
            <person name="Glass J.I."/>
            <person name="Rusch D."/>
            <person name="Podicherti R."/>
            <person name="Tsui H.-C.T."/>
            <person name="Winkler M.E."/>
        </authorList>
    </citation>
    <scope>NUCLEOTIDE SEQUENCE</scope>
</reference>
<protein>
    <recommendedName>
        <fullName evidence="1">DUF3298 domain-containing protein</fullName>
    </recommendedName>
</protein>
<organism evidence="2">
    <name type="scientific">marine metagenome</name>
    <dbReference type="NCBI Taxonomy" id="408172"/>
    <lineage>
        <taxon>unclassified sequences</taxon>
        <taxon>metagenomes</taxon>
        <taxon>ecological metagenomes</taxon>
    </lineage>
</organism>
<feature type="non-terminal residue" evidence="2">
    <location>
        <position position="1"/>
    </location>
</feature>
<sequence>VTRFRISVLLLVVVVVGPSCSGHDGREMVANGIGFTPEPTVPVGEAVPTHSVSADRARVQGQNTVGAVVLETTSGTVGTLGSLGSYEVSTPQLGGVWEDDPLNVALRKPVLAEIARFADDLVVDEEAPAVAGLLTGRPVVHLLDDRLLSVVYDFEVIPGGAARPSAVVRSVLLDLETSEPVAIGDLFLAGSPWPETVAFLARQDLQARLGAGAVWDDGAGDRYGLGPESGNFRLFGVTTEHLVLRFEQYQVGPGALGAPEATIPWSSLVGLVDPGGPVGHLLP</sequence>
<dbReference type="Gene3D" id="3.90.640.20">
    <property type="entry name" value="Heat-shock cognate protein, ATPase"/>
    <property type="match status" value="1"/>
</dbReference>
<proteinExistence type="predicted"/>
<dbReference type="InterPro" id="IPR021729">
    <property type="entry name" value="DUF3298"/>
</dbReference>
<dbReference type="InterPro" id="IPR037126">
    <property type="entry name" value="PdaC/RsiV-like_sf"/>
</dbReference>
<evidence type="ECO:0000313" key="2">
    <source>
        <dbReference type="EMBL" id="SUZ78481.1"/>
    </source>
</evidence>
<dbReference type="AlphaFoldDB" id="A0A381QGL9"/>
<name>A0A381QGL9_9ZZZZ</name>
<evidence type="ECO:0000259" key="1">
    <source>
        <dbReference type="Pfam" id="PF11738"/>
    </source>
</evidence>